<reference evidence="1 2" key="1">
    <citation type="journal article" date="2020" name="ISME J.">
        <title>Uncovering the hidden diversity of litter-decomposition mechanisms in mushroom-forming fungi.</title>
        <authorList>
            <person name="Floudas D."/>
            <person name="Bentzer J."/>
            <person name="Ahren D."/>
            <person name="Johansson T."/>
            <person name="Persson P."/>
            <person name="Tunlid A."/>
        </authorList>
    </citation>
    <scope>NUCLEOTIDE SEQUENCE [LARGE SCALE GENOMIC DNA]</scope>
    <source>
        <strain evidence="1 2">CBS 406.79</strain>
    </source>
</reference>
<evidence type="ECO:0000313" key="2">
    <source>
        <dbReference type="Proteomes" id="UP000518752"/>
    </source>
</evidence>
<name>A0A8H5G8E2_9AGAR</name>
<accession>A0A8H5G8E2</accession>
<keyword evidence="2" id="KW-1185">Reference proteome</keyword>
<comment type="caution">
    <text evidence="1">The sequence shown here is derived from an EMBL/GenBank/DDBJ whole genome shotgun (WGS) entry which is preliminary data.</text>
</comment>
<evidence type="ECO:0000313" key="1">
    <source>
        <dbReference type="EMBL" id="KAF5360115.1"/>
    </source>
</evidence>
<protein>
    <submittedName>
        <fullName evidence="1">Uncharacterized protein</fullName>
    </submittedName>
</protein>
<dbReference type="OrthoDB" id="2340858at2759"/>
<sequence length="515" mass="57684">MNSRPELDNMAQAKAQEVFDRHFMLLPQDHTQRRTWDIHWGKPLTFEDSGTTFMLSGPNPEYPQGRKIANLNDYHRIVHEVDTCDRLDFHHGCIIVGSRGIGKSTLLPYILCRSLSAKKPIIYSCGKTYYFCSKGAFLVPSLEGSPFAVNNIRGIDALVDTDPASGALHSVFATTDRELFIILASSPRKERYEGFAKHGYARKIIPALPSFEEAMTVWRVHTSAAIVDRMRGDLQDVWVAYGPDFRIGLRLLKRGSGALNDHRLSIKSALNGLSMDSLVSLLENPEGSTQPITHALVQTIAAIDTLANGGPLVVTLEPLLPRSSRTSRNKRPESLSIPELRVELFSNKDKMVVTGKFQRLYVPIQGNNPTWDAFALWTMPDDENWGVGFQMTAAPRRQAPHSSIHFRFYHATETDFILPSNITSRTMTTWEFFQLRLDVGQYSRYHSDLFNKLKNVDDLWSCGQPDGIELFDSNAVDSDLAPDIDDVPEMISDCDDVASTISADDQPEPPAGLDK</sequence>
<proteinExistence type="predicted"/>
<organism evidence="1 2">
    <name type="scientific">Collybiopsis confluens</name>
    <dbReference type="NCBI Taxonomy" id="2823264"/>
    <lineage>
        <taxon>Eukaryota</taxon>
        <taxon>Fungi</taxon>
        <taxon>Dikarya</taxon>
        <taxon>Basidiomycota</taxon>
        <taxon>Agaricomycotina</taxon>
        <taxon>Agaricomycetes</taxon>
        <taxon>Agaricomycetidae</taxon>
        <taxon>Agaricales</taxon>
        <taxon>Marasmiineae</taxon>
        <taxon>Omphalotaceae</taxon>
        <taxon>Collybiopsis</taxon>
    </lineage>
</organism>
<dbReference type="AlphaFoldDB" id="A0A8H5G8E2"/>
<gene>
    <name evidence="1" type="ORF">D9757_011730</name>
</gene>
<dbReference type="EMBL" id="JAACJN010000218">
    <property type="protein sequence ID" value="KAF5360115.1"/>
    <property type="molecule type" value="Genomic_DNA"/>
</dbReference>
<dbReference type="Proteomes" id="UP000518752">
    <property type="component" value="Unassembled WGS sequence"/>
</dbReference>